<reference evidence="1" key="1">
    <citation type="journal article" date="2014" name="Front. Microbiol.">
        <title>High frequency of phylogenetically diverse reductive dehalogenase-homologous genes in deep subseafloor sedimentary metagenomes.</title>
        <authorList>
            <person name="Kawai M."/>
            <person name="Futagami T."/>
            <person name="Toyoda A."/>
            <person name="Takaki Y."/>
            <person name="Nishi S."/>
            <person name="Hori S."/>
            <person name="Arai W."/>
            <person name="Tsubouchi T."/>
            <person name="Morono Y."/>
            <person name="Uchiyama I."/>
            <person name="Ito T."/>
            <person name="Fujiyama A."/>
            <person name="Inagaki F."/>
            <person name="Takami H."/>
        </authorList>
    </citation>
    <scope>NUCLEOTIDE SEQUENCE</scope>
    <source>
        <strain evidence="1">Expedition CK06-06</strain>
    </source>
</reference>
<sequence>MKNQYFGDRNDFFKYDLVLNLIEKIENLKCFTFIPMLTKDEGSGDGALTN</sequence>
<dbReference type="AlphaFoldDB" id="X1B272"/>
<name>X1B272_9ZZZZ</name>
<evidence type="ECO:0000313" key="1">
    <source>
        <dbReference type="EMBL" id="GAG78358.1"/>
    </source>
</evidence>
<comment type="caution">
    <text evidence="1">The sequence shown here is derived from an EMBL/GenBank/DDBJ whole genome shotgun (WGS) entry which is preliminary data.</text>
</comment>
<dbReference type="EMBL" id="BART01013549">
    <property type="protein sequence ID" value="GAG78358.1"/>
    <property type="molecule type" value="Genomic_DNA"/>
</dbReference>
<proteinExistence type="predicted"/>
<protein>
    <submittedName>
        <fullName evidence="1">Uncharacterized protein</fullName>
    </submittedName>
</protein>
<organism evidence="1">
    <name type="scientific">marine sediment metagenome</name>
    <dbReference type="NCBI Taxonomy" id="412755"/>
    <lineage>
        <taxon>unclassified sequences</taxon>
        <taxon>metagenomes</taxon>
        <taxon>ecological metagenomes</taxon>
    </lineage>
</organism>
<accession>X1B272</accession>
<gene>
    <name evidence="1" type="ORF">S01H4_27638</name>
</gene>
<feature type="non-terminal residue" evidence="1">
    <location>
        <position position="50"/>
    </location>
</feature>